<dbReference type="Proteomes" id="UP000028875">
    <property type="component" value="Unassembled WGS sequence"/>
</dbReference>
<dbReference type="Pfam" id="PF13449">
    <property type="entry name" value="Phytase-like"/>
    <property type="match status" value="1"/>
</dbReference>
<organism evidence="3 4">
    <name type="scientific">Virgibacillus massiliensis</name>
    <dbReference type="NCBI Taxonomy" id="1462526"/>
    <lineage>
        <taxon>Bacteria</taxon>
        <taxon>Bacillati</taxon>
        <taxon>Bacillota</taxon>
        <taxon>Bacilli</taxon>
        <taxon>Bacillales</taxon>
        <taxon>Bacillaceae</taxon>
        <taxon>Virgibacillus</taxon>
    </lineage>
</organism>
<dbReference type="OrthoDB" id="9803927at2"/>
<feature type="chain" id="PRO_5039617793" description="Phytase-like domain-containing protein" evidence="1">
    <location>
        <begin position="23"/>
        <end position="409"/>
    </location>
</feature>
<gene>
    <name evidence="3" type="ORF">BN990_02868</name>
</gene>
<reference evidence="3 4" key="1">
    <citation type="submission" date="2014-03" db="EMBL/GenBank/DDBJ databases">
        <authorList>
            <person name="Urmite Genomes U."/>
        </authorList>
    </citation>
    <scope>NUCLEOTIDE SEQUENCE [LARGE SCALE GENOMIC DNA]</scope>
    <source>
        <strain evidence="3 4">Vm-5</strain>
    </source>
</reference>
<evidence type="ECO:0000313" key="3">
    <source>
        <dbReference type="EMBL" id="CDQ40543.1"/>
    </source>
</evidence>
<evidence type="ECO:0000259" key="2">
    <source>
        <dbReference type="Pfam" id="PF13449"/>
    </source>
</evidence>
<dbReference type="RefSeq" id="WP_101953559.1">
    <property type="nucleotide sequence ID" value="NZ_BNER01000011.1"/>
</dbReference>
<comment type="caution">
    <text evidence="3">The sequence shown here is derived from an EMBL/GenBank/DDBJ whole genome shotgun (WGS) entry which is preliminary data.</text>
</comment>
<dbReference type="PANTHER" id="PTHR37957:SF1">
    <property type="entry name" value="PHYTASE-LIKE DOMAIN-CONTAINING PROTEIN"/>
    <property type="match status" value="1"/>
</dbReference>
<evidence type="ECO:0000256" key="1">
    <source>
        <dbReference type="SAM" id="SignalP"/>
    </source>
</evidence>
<reference evidence="4" key="2">
    <citation type="submission" date="2014-05" db="EMBL/GenBank/DDBJ databases">
        <title>Draft genome sequence of Virgibacillus massiliensis Vm-5.</title>
        <authorList>
            <person name="Khelaifia S."/>
            <person name="Croce O."/>
            <person name="Lagier J.C."/>
            <person name="Raoult D."/>
        </authorList>
    </citation>
    <scope>NUCLEOTIDE SEQUENCE [LARGE SCALE GENOMIC DNA]</scope>
    <source>
        <strain evidence="4">Vm-5</strain>
    </source>
</reference>
<dbReference type="eggNOG" id="COG4222">
    <property type="taxonomic scope" value="Bacteria"/>
</dbReference>
<proteinExistence type="predicted"/>
<name>A0A024QDD8_9BACI</name>
<keyword evidence="4" id="KW-1185">Reference proteome</keyword>
<dbReference type="PANTHER" id="PTHR37957">
    <property type="entry name" value="BLR7070 PROTEIN"/>
    <property type="match status" value="1"/>
</dbReference>
<dbReference type="EMBL" id="CCDP010000002">
    <property type="protein sequence ID" value="CDQ40543.1"/>
    <property type="molecule type" value="Genomic_DNA"/>
</dbReference>
<evidence type="ECO:0000313" key="4">
    <source>
        <dbReference type="Proteomes" id="UP000028875"/>
    </source>
</evidence>
<keyword evidence="1" id="KW-0732">Signal</keyword>
<dbReference type="STRING" id="1462526.BN990_02868"/>
<protein>
    <recommendedName>
        <fullName evidence="2">Phytase-like domain-containing protein</fullName>
    </recommendedName>
</protein>
<sequence precursor="true">MIKFCKYVLMGLIALFLSGQNAVMTSALSHSVTNGSQEIQSAMQLGSKKKEEQARTINHVRLIGSYNLPHEMTYKGTVVGGFSGITYNPYNNKWLIISDDRSAHNPARFYEARVNYNSRDIQKIRFVDVNYLKQSDETVYPNKNQYLNGADGIVLDPESIRFDPMDCSIWYTSEGDRSLGLDPLVHQATPNGGFLSELPLTGTIKMDEQNERGFRNNLALEGSTFSADGKTYWTAMEGPLLQDDSIPTTRSGSLSRITQYDRNGNTLGEYAYPIDAIPEQPGEGKHADNGVTEILAINDQELLVLERASIQAEDGSFSNDIRVYKINVNGATDISSMETIDKENINPLQKELVVNLNTLGLDKVDNVEAMSWGKKLPNGNETLILVSDNNFNRSQITQIIAVEVIPENK</sequence>
<feature type="signal peptide" evidence="1">
    <location>
        <begin position="1"/>
        <end position="22"/>
    </location>
</feature>
<dbReference type="AlphaFoldDB" id="A0A024QDD8"/>
<dbReference type="InterPro" id="IPR027372">
    <property type="entry name" value="Phytase-like_dom"/>
</dbReference>
<accession>A0A024QDD8</accession>
<dbReference type="SUPFAM" id="SSF101898">
    <property type="entry name" value="NHL repeat"/>
    <property type="match status" value="1"/>
</dbReference>
<feature type="domain" description="Phytase-like" evidence="2">
    <location>
        <begin position="78"/>
        <end position="391"/>
    </location>
</feature>